<organism evidence="1 2">
    <name type="scientific">Ameca splendens</name>
    <dbReference type="NCBI Taxonomy" id="208324"/>
    <lineage>
        <taxon>Eukaryota</taxon>
        <taxon>Metazoa</taxon>
        <taxon>Chordata</taxon>
        <taxon>Craniata</taxon>
        <taxon>Vertebrata</taxon>
        <taxon>Euteleostomi</taxon>
        <taxon>Actinopterygii</taxon>
        <taxon>Neopterygii</taxon>
        <taxon>Teleostei</taxon>
        <taxon>Neoteleostei</taxon>
        <taxon>Acanthomorphata</taxon>
        <taxon>Ovalentaria</taxon>
        <taxon>Atherinomorphae</taxon>
        <taxon>Cyprinodontiformes</taxon>
        <taxon>Goodeidae</taxon>
        <taxon>Ameca</taxon>
    </lineage>
</organism>
<evidence type="ECO:0000313" key="1">
    <source>
        <dbReference type="EMBL" id="MEQ2289697.1"/>
    </source>
</evidence>
<feature type="non-terminal residue" evidence="1">
    <location>
        <position position="1"/>
    </location>
</feature>
<comment type="caution">
    <text evidence="1">The sequence shown here is derived from an EMBL/GenBank/DDBJ whole genome shotgun (WGS) entry which is preliminary data.</text>
</comment>
<gene>
    <name evidence="1" type="ORF">AMECASPLE_035918</name>
</gene>
<evidence type="ECO:0000313" key="2">
    <source>
        <dbReference type="Proteomes" id="UP001469553"/>
    </source>
</evidence>
<name>A0ABV0Y7U2_9TELE</name>
<dbReference type="EMBL" id="JAHRIP010024315">
    <property type="protein sequence ID" value="MEQ2289697.1"/>
    <property type="molecule type" value="Genomic_DNA"/>
</dbReference>
<protein>
    <submittedName>
        <fullName evidence="1">Uncharacterized protein</fullName>
    </submittedName>
</protein>
<reference evidence="1 2" key="1">
    <citation type="submission" date="2021-06" db="EMBL/GenBank/DDBJ databases">
        <authorList>
            <person name="Palmer J.M."/>
        </authorList>
    </citation>
    <scope>NUCLEOTIDE SEQUENCE [LARGE SCALE GENOMIC DNA]</scope>
    <source>
        <strain evidence="1 2">AS_MEX2019</strain>
        <tissue evidence="1">Muscle</tissue>
    </source>
</reference>
<dbReference type="Proteomes" id="UP001469553">
    <property type="component" value="Unassembled WGS sequence"/>
</dbReference>
<sequence>DLCDVTENLPHPFGEILLPCSLLWRIPKSSLSDPRHFQAQIQTTCFRVKIN</sequence>
<keyword evidence="2" id="KW-1185">Reference proteome</keyword>
<accession>A0ABV0Y7U2</accession>
<proteinExistence type="predicted"/>